<evidence type="ECO:0000313" key="1">
    <source>
        <dbReference type="EMBL" id="OCT47177.1"/>
    </source>
</evidence>
<dbReference type="Proteomes" id="UP000094526">
    <property type="component" value="Unassembled WGS sequence"/>
</dbReference>
<gene>
    <name evidence="1" type="ORF">CLCR_02689</name>
</gene>
<proteinExistence type="predicted"/>
<keyword evidence="2" id="KW-1185">Reference proteome</keyword>
<organism evidence="1 2">
    <name type="scientific">Cladophialophora carrionii</name>
    <dbReference type="NCBI Taxonomy" id="86049"/>
    <lineage>
        <taxon>Eukaryota</taxon>
        <taxon>Fungi</taxon>
        <taxon>Dikarya</taxon>
        <taxon>Ascomycota</taxon>
        <taxon>Pezizomycotina</taxon>
        <taxon>Eurotiomycetes</taxon>
        <taxon>Chaetothyriomycetidae</taxon>
        <taxon>Chaetothyriales</taxon>
        <taxon>Herpotrichiellaceae</taxon>
        <taxon>Cladophialophora</taxon>
    </lineage>
</organism>
<accession>A0A1C1CFE8</accession>
<comment type="caution">
    <text evidence="1">The sequence shown here is derived from an EMBL/GenBank/DDBJ whole genome shotgun (WGS) entry which is preliminary data.</text>
</comment>
<sequence>MQVGRLGTGIENDVARTSAQGHLVTRSERVECLGLFIAADESETDLQLLRSSQNLGRRRVLHNPGSISSLLASRLVAQR</sequence>
<dbReference type="EMBL" id="LGRB01000014">
    <property type="protein sequence ID" value="OCT47177.1"/>
    <property type="molecule type" value="Genomic_DNA"/>
</dbReference>
<protein>
    <submittedName>
        <fullName evidence="1">Uncharacterized protein</fullName>
    </submittedName>
</protein>
<reference evidence="2" key="1">
    <citation type="submission" date="2015-07" db="EMBL/GenBank/DDBJ databases">
        <authorList>
            <person name="Teixeira M.M."/>
            <person name="Souza R.C."/>
            <person name="Almeida L.G."/>
            <person name="Vicente V.A."/>
            <person name="de Hoog S."/>
            <person name="Bocca A.L."/>
            <person name="de Almeida S.R."/>
            <person name="Vasconcelos A.T."/>
            <person name="Felipe M.S."/>
        </authorList>
    </citation>
    <scope>NUCLEOTIDE SEQUENCE [LARGE SCALE GENOMIC DNA]</scope>
    <source>
        <strain evidence="2">KSF</strain>
    </source>
</reference>
<evidence type="ECO:0000313" key="2">
    <source>
        <dbReference type="Proteomes" id="UP000094526"/>
    </source>
</evidence>
<name>A0A1C1CFE8_9EURO</name>
<dbReference type="VEuPathDB" id="FungiDB:CLCR_02689"/>
<dbReference type="AlphaFoldDB" id="A0A1C1CFE8"/>